<dbReference type="Proteomes" id="UP001300871">
    <property type="component" value="Unassembled WGS sequence"/>
</dbReference>
<dbReference type="PROSITE" id="PS51197">
    <property type="entry name" value="HTH_RRF2_2"/>
    <property type="match status" value="1"/>
</dbReference>
<reference evidence="2" key="2">
    <citation type="submission" date="2023-01" db="EMBL/GenBank/DDBJ databases">
        <title>Human gut microbiome strain richness.</title>
        <authorList>
            <person name="Chen-Liaw A."/>
        </authorList>
    </citation>
    <scope>NUCLEOTIDE SEQUENCE</scope>
    <source>
        <strain evidence="2">B1_m1001713B170214d0_201011</strain>
    </source>
</reference>
<proteinExistence type="predicted"/>
<dbReference type="Proteomes" id="UP001203136">
    <property type="component" value="Unassembled WGS sequence"/>
</dbReference>
<dbReference type="PANTHER" id="PTHR33221">
    <property type="entry name" value="WINGED HELIX-TURN-HELIX TRANSCRIPTIONAL REGULATOR, RRF2 FAMILY"/>
    <property type="match status" value="1"/>
</dbReference>
<protein>
    <submittedName>
        <fullName evidence="2">Rrf2 family transcriptional regulator</fullName>
    </submittedName>
</protein>
<name>A0AAW6AWC4_CLOSY</name>
<reference evidence="1" key="1">
    <citation type="journal article" date="2022" name="Cell Host Microbe">
        <title>Colonization of the live biotherapeutic product VE303 and modulation of the microbiota and metabolites in healthy volunteers.</title>
        <authorList>
            <person name="Dsouza M."/>
            <person name="Menon R."/>
            <person name="Crossette E."/>
            <person name="Bhattarai S.K."/>
            <person name="Schneider J."/>
            <person name="Kim Y.G."/>
            <person name="Reddy S."/>
            <person name="Caballero S."/>
            <person name="Felix C."/>
            <person name="Cornacchione L."/>
            <person name="Hendrickson J."/>
            <person name="Watson A.R."/>
            <person name="Minot S.S."/>
            <person name="Greenfield N."/>
            <person name="Schopf L."/>
            <person name="Szabady R."/>
            <person name="Patarroyo J."/>
            <person name="Smith W."/>
            <person name="Harrison P."/>
            <person name="Kuijper E.J."/>
            <person name="Kelly C.P."/>
            <person name="Olle B."/>
            <person name="Bobilev D."/>
            <person name="Silber J.L."/>
            <person name="Bucci V."/>
            <person name="Roberts B."/>
            <person name="Faith J."/>
            <person name="Norman J.M."/>
        </authorList>
    </citation>
    <scope>NUCLEOTIDE SEQUENCE</scope>
    <source>
        <strain evidence="1">VE303-04</strain>
    </source>
</reference>
<accession>A0AAW6AWC4</accession>
<dbReference type="Gene3D" id="1.10.10.10">
    <property type="entry name" value="Winged helix-like DNA-binding domain superfamily/Winged helix DNA-binding domain"/>
    <property type="match status" value="1"/>
</dbReference>
<dbReference type="InterPro" id="IPR036390">
    <property type="entry name" value="WH_DNA-bd_sf"/>
</dbReference>
<dbReference type="Pfam" id="PF02082">
    <property type="entry name" value="Rrf2"/>
    <property type="match status" value="1"/>
</dbReference>
<sequence length="143" mass="15373">MTGEFAVGVHALVFLNHKKTVVSSEMVAENVCTNPARVRKILASLKKAGLVSTKEGLDGGYQFSADASKVNLCMIADALGVAFVSSSWKSGNLEKNCLIASGMAGLLDGLYQQLDQKCREELKHITIADLEGQIFNNRKKAAK</sequence>
<dbReference type="InterPro" id="IPR030489">
    <property type="entry name" value="TR_Rrf2-type_CS"/>
</dbReference>
<dbReference type="PANTHER" id="PTHR33221:SF15">
    <property type="entry name" value="HTH-TYPE TRANSCRIPTIONAL REGULATOR YWGB-RELATED"/>
    <property type="match status" value="1"/>
</dbReference>
<dbReference type="InterPro" id="IPR000944">
    <property type="entry name" value="Tscrpt_reg_Rrf2"/>
</dbReference>
<dbReference type="EMBL" id="JAINVB010000001">
    <property type="protein sequence ID" value="MCK0085373.1"/>
    <property type="molecule type" value="Genomic_DNA"/>
</dbReference>
<dbReference type="PROSITE" id="PS01332">
    <property type="entry name" value="HTH_RRF2_1"/>
    <property type="match status" value="1"/>
</dbReference>
<dbReference type="RefSeq" id="WP_003503373.1">
    <property type="nucleotide sequence ID" value="NZ_BAABZD010000001.1"/>
</dbReference>
<evidence type="ECO:0000313" key="2">
    <source>
        <dbReference type="EMBL" id="MDB2001066.1"/>
    </source>
</evidence>
<evidence type="ECO:0000313" key="3">
    <source>
        <dbReference type="Proteomes" id="UP001300871"/>
    </source>
</evidence>
<gene>
    <name evidence="1" type="ORF">K5I21_05715</name>
    <name evidence="2" type="ORF">PM006_12725</name>
</gene>
<comment type="caution">
    <text evidence="2">The sequence shown here is derived from an EMBL/GenBank/DDBJ whole genome shotgun (WGS) entry which is preliminary data.</text>
</comment>
<dbReference type="AlphaFoldDB" id="A0AAW6AWC4"/>
<dbReference type="SUPFAM" id="SSF46785">
    <property type="entry name" value="Winged helix' DNA-binding domain"/>
    <property type="match status" value="1"/>
</dbReference>
<organism evidence="2 3">
    <name type="scientific">Clostridium symbiosum</name>
    <name type="common">Bacteroides symbiosus</name>
    <dbReference type="NCBI Taxonomy" id="1512"/>
    <lineage>
        <taxon>Bacteria</taxon>
        <taxon>Bacillati</taxon>
        <taxon>Bacillota</taxon>
        <taxon>Clostridia</taxon>
        <taxon>Lachnospirales</taxon>
        <taxon>Lachnospiraceae</taxon>
        <taxon>Otoolea</taxon>
    </lineage>
</organism>
<dbReference type="GO" id="GO:0003700">
    <property type="term" value="F:DNA-binding transcription factor activity"/>
    <property type="evidence" value="ECO:0007669"/>
    <property type="project" value="TreeGrafter"/>
</dbReference>
<dbReference type="InterPro" id="IPR036388">
    <property type="entry name" value="WH-like_DNA-bd_sf"/>
</dbReference>
<dbReference type="GeneID" id="57971135"/>
<dbReference type="EMBL" id="JAQLGM010000031">
    <property type="protein sequence ID" value="MDB2001066.1"/>
    <property type="molecule type" value="Genomic_DNA"/>
</dbReference>
<evidence type="ECO:0000313" key="1">
    <source>
        <dbReference type="EMBL" id="MCK0085373.1"/>
    </source>
</evidence>
<dbReference type="GO" id="GO:0005829">
    <property type="term" value="C:cytosol"/>
    <property type="evidence" value="ECO:0007669"/>
    <property type="project" value="TreeGrafter"/>
</dbReference>